<gene>
    <name evidence="2" type="ORF">M407DRAFT_132596</name>
</gene>
<keyword evidence="3" id="KW-1185">Reference proteome</keyword>
<dbReference type="GO" id="GO:0044715">
    <property type="term" value="F:8-oxo-dGDP phosphatase activity"/>
    <property type="evidence" value="ECO:0007669"/>
    <property type="project" value="TreeGrafter"/>
</dbReference>
<dbReference type="Pfam" id="PF00293">
    <property type="entry name" value="NUDIX"/>
    <property type="match status" value="1"/>
</dbReference>
<dbReference type="Proteomes" id="UP000054248">
    <property type="component" value="Unassembled WGS sequence"/>
</dbReference>
<dbReference type="Gene3D" id="3.90.79.10">
    <property type="entry name" value="Nucleoside Triphosphate Pyrophosphohydrolase"/>
    <property type="match status" value="1"/>
</dbReference>
<dbReference type="HOGENOM" id="CLU_048013_0_0_1"/>
<evidence type="ECO:0000259" key="1">
    <source>
        <dbReference type="PROSITE" id="PS51462"/>
    </source>
</evidence>
<dbReference type="PANTHER" id="PTHR13622:SF8">
    <property type="entry name" value="THIAMIN PYROPHOSPHOKINASE 1"/>
    <property type="match status" value="1"/>
</dbReference>
<dbReference type="AlphaFoldDB" id="A0A0C3LHJ3"/>
<dbReference type="EMBL" id="KN823157">
    <property type="protein sequence ID" value="KIO20882.1"/>
    <property type="molecule type" value="Genomic_DNA"/>
</dbReference>
<evidence type="ECO:0000313" key="2">
    <source>
        <dbReference type="EMBL" id="KIO20882.1"/>
    </source>
</evidence>
<sequence>MTLLPIVERCDNFSLDTTKEQLVPFHLSKDSTVPVGFLYPSIVQHLLDYNSAPDHWRPNAENNATADEPPFGVSSSRVYFSPSITTFQDRSALCKHLCEKWRDTGLFSDVIGGRLWRNELYPIYPLAMRDNTTEGAAFVMERVCCALFGFVTYGVHMTMYTEDGRIWVPRRAKTKQTWPGLLDNSVAGGIPYGLKPMESLIKECMEEASLPEEIAKNAKTVGCASYFYQTRTGWLQPEVEYVYDLCVPAPDVGSQYIPKPLDGEVESFELMTVEEVIQHMRSEEFKPNCAVVLLDFLIRHGHITPENEPNYIEILTRIHARFGFERYPNGVNTSSAE</sequence>
<name>A0A0C3LHJ3_9AGAM</name>
<organism evidence="2 3">
    <name type="scientific">Tulasnella calospora MUT 4182</name>
    <dbReference type="NCBI Taxonomy" id="1051891"/>
    <lineage>
        <taxon>Eukaryota</taxon>
        <taxon>Fungi</taxon>
        <taxon>Dikarya</taxon>
        <taxon>Basidiomycota</taxon>
        <taxon>Agaricomycotina</taxon>
        <taxon>Agaricomycetes</taxon>
        <taxon>Cantharellales</taxon>
        <taxon>Tulasnellaceae</taxon>
        <taxon>Tulasnella</taxon>
    </lineage>
</organism>
<dbReference type="InterPro" id="IPR031804">
    <property type="entry name" value="DUF4743"/>
</dbReference>
<proteinExistence type="predicted"/>
<protein>
    <recommendedName>
        <fullName evidence="1">Nudix hydrolase domain-containing protein</fullName>
    </recommendedName>
</protein>
<accession>A0A0C3LHJ3</accession>
<dbReference type="CDD" id="cd03676">
    <property type="entry name" value="NUDIX_Tnr3_like"/>
    <property type="match status" value="1"/>
</dbReference>
<reference evidence="3" key="2">
    <citation type="submission" date="2015-01" db="EMBL/GenBank/DDBJ databases">
        <title>Evolutionary Origins and Diversification of the Mycorrhizal Mutualists.</title>
        <authorList>
            <consortium name="DOE Joint Genome Institute"/>
            <consortium name="Mycorrhizal Genomics Consortium"/>
            <person name="Kohler A."/>
            <person name="Kuo A."/>
            <person name="Nagy L.G."/>
            <person name="Floudas D."/>
            <person name="Copeland A."/>
            <person name="Barry K.W."/>
            <person name="Cichocki N."/>
            <person name="Veneault-Fourrey C."/>
            <person name="LaButti K."/>
            <person name="Lindquist E.A."/>
            <person name="Lipzen A."/>
            <person name="Lundell T."/>
            <person name="Morin E."/>
            <person name="Murat C."/>
            <person name="Riley R."/>
            <person name="Ohm R."/>
            <person name="Sun H."/>
            <person name="Tunlid A."/>
            <person name="Henrissat B."/>
            <person name="Grigoriev I.V."/>
            <person name="Hibbett D.S."/>
            <person name="Martin F."/>
        </authorList>
    </citation>
    <scope>NUCLEOTIDE SEQUENCE [LARGE SCALE GENOMIC DNA]</scope>
    <source>
        <strain evidence="3">MUT 4182</strain>
    </source>
</reference>
<dbReference type="Pfam" id="PF15916">
    <property type="entry name" value="DUF4743"/>
    <property type="match status" value="1"/>
</dbReference>
<dbReference type="InterPro" id="IPR000086">
    <property type="entry name" value="NUDIX_hydrolase_dom"/>
</dbReference>
<dbReference type="FunFam" id="3.90.79.10:FF:000019">
    <property type="entry name" value="Thiamin pyrophosphokinase, putative"/>
    <property type="match status" value="1"/>
</dbReference>
<dbReference type="SUPFAM" id="SSF55811">
    <property type="entry name" value="Nudix"/>
    <property type="match status" value="1"/>
</dbReference>
<dbReference type="OrthoDB" id="10261522at2759"/>
<evidence type="ECO:0000313" key="3">
    <source>
        <dbReference type="Proteomes" id="UP000054248"/>
    </source>
</evidence>
<dbReference type="PROSITE" id="PS51462">
    <property type="entry name" value="NUDIX"/>
    <property type="match status" value="1"/>
</dbReference>
<dbReference type="PANTHER" id="PTHR13622">
    <property type="entry name" value="THIAMIN PYROPHOSPHOKINASE"/>
    <property type="match status" value="1"/>
</dbReference>
<feature type="domain" description="Nudix hydrolase" evidence="1">
    <location>
        <begin position="140"/>
        <end position="293"/>
    </location>
</feature>
<dbReference type="STRING" id="1051891.A0A0C3LHJ3"/>
<dbReference type="InterPro" id="IPR015797">
    <property type="entry name" value="NUDIX_hydrolase-like_dom_sf"/>
</dbReference>
<reference evidence="2 3" key="1">
    <citation type="submission" date="2014-04" db="EMBL/GenBank/DDBJ databases">
        <authorList>
            <consortium name="DOE Joint Genome Institute"/>
            <person name="Kuo A."/>
            <person name="Girlanda M."/>
            <person name="Perotto S."/>
            <person name="Kohler A."/>
            <person name="Nagy L.G."/>
            <person name="Floudas D."/>
            <person name="Copeland A."/>
            <person name="Barry K.W."/>
            <person name="Cichocki N."/>
            <person name="Veneault-Fourrey C."/>
            <person name="LaButti K."/>
            <person name="Lindquist E.A."/>
            <person name="Lipzen A."/>
            <person name="Lundell T."/>
            <person name="Morin E."/>
            <person name="Murat C."/>
            <person name="Sun H."/>
            <person name="Tunlid A."/>
            <person name="Henrissat B."/>
            <person name="Grigoriev I.V."/>
            <person name="Hibbett D.S."/>
            <person name="Martin F."/>
            <person name="Nordberg H.P."/>
            <person name="Cantor M.N."/>
            <person name="Hua S.X."/>
        </authorList>
    </citation>
    <scope>NUCLEOTIDE SEQUENCE [LARGE SCALE GENOMIC DNA]</scope>
    <source>
        <strain evidence="2 3">MUT 4182</strain>
    </source>
</reference>